<keyword evidence="3 4" id="KW-0732">Signal</keyword>
<dbReference type="GO" id="GO:0030313">
    <property type="term" value="C:cell envelope"/>
    <property type="evidence" value="ECO:0007669"/>
    <property type="project" value="UniProtKB-SubCell"/>
</dbReference>
<dbReference type="SUPFAM" id="SSF53822">
    <property type="entry name" value="Periplasmic binding protein-like I"/>
    <property type="match status" value="1"/>
</dbReference>
<evidence type="ECO:0000256" key="2">
    <source>
        <dbReference type="ARBA" id="ARBA00007639"/>
    </source>
</evidence>
<evidence type="ECO:0000313" key="6">
    <source>
        <dbReference type="EMBL" id="XDV71464.1"/>
    </source>
</evidence>
<comment type="similarity">
    <text evidence="2">Belongs to the bacterial solute-binding protein 2 family.</text>
</comment>
<dbReference type="CDD" id="cd01536">
    <property type="entry name" value="PBP1_ABC_sugar_binding-like"/>
    <property type="match status" value="1"/>
</dbReference>
<proteinExistence type="inferred from homology"/>
<dbReference type="InterPro" id="IPR025997">
    <property type="entry name" value="SBP_2_dom"/>
</dbReference>
<dbReference type="RefSeq" id="WP_369745523.1">
    <property type="nucleotide sequence ID" value="NZ_CP165735.1"/>
</dbReference>
<dbReference type="InterPro" id="IPR028082">
    <property type="entry name" value="Peripla_BP_I"/>
</dbReference>
<dbReference type="PROSITE" id="PS51257">
    <property type="entry name" value="PROKAR_LIPOPROTEIN"/>
    <property type="match status" value="1"/>
</dbReference>
<gene>
    <name evidence="6" type="ORF">ABQM86_21325</name>
</gene>
<dbReference type="GO" id="GO:0030246">
    <property type="term" value="F:carbohydrate binding"/>
    <property type="evidence" value="ECO:0007669"/>
    <property type="project" value="UniProtKB-ARBA"/>
</dbReference>
<name>A0AB39YM39_9MICC</name>
<dbReference type="PANTHER" id="PTHR46847:SF1">
    <property type="entry name" value="D-ALLOSE-BINDING PERIPLASMIC PROTEIN-RELATED"/>
    <property type="match status" value="1"/>
</dbReference>
<sequence length="369" mass="38569">MEIFRFSRVAGTAGAIAAMLTLSACGGAVTSGGQDTQKTAGSCKPEDVTLVQSGRGLENEYYVSIDAAARKFAASKGLESKYQWIASDGDSSKQLGQIKSILAKGGNCVVINLDANESSVVPSVVKEAEKAGAWLVTQWNKPDGLSPESSSAHWVAHMSVNGVPQGYDTAKALFESMGGKGSVVALQGILDNPPAKERFAGLQKALQEYPGITLLEEQTAEWDRTKGQNVTQTFLTKYGDKIGGVWTANDAMALGALEAVKNAGKQGAIKVSGIDGLAEAVKNVENPQTGYVATTQSTAAAQASYGLAIGLAAATGEFDPAKEPKEHRSFYLKALPAITSSTTSSVPDPADISKFNLSDIWSQTGDPIK</sequence>
<evidence type="ECO:0000256" key="4">
    <source>
        <dbReference type="SAM" id="SignalP"/>
    </source>
</evidence>
<organism evidence="6">
    <name type="scientific">Paenarthrobacter sp. AMU7</name>
    <dbReference type="NCBI Taxonomy" id="3162492"/>
    <lineage>
        <taxon>Bacteria</taxon>
        <taxon>Bacillati</taxon>
        <taxon>Actinomycetota</taxon>
        <taxon>Actinomycetes</taxon>
        <taxon>Micrococcales</taxon>
        <taxon>Micrococcaceae</taxon>
        <taxon>Paenarthrobacter</taxon>
    </lineage>
</organism>
<accession>A0AB39YM39</accession>
<comment type="subcellular location">
    <subcellularLocation>
        <location evidence="1">Cell envelope</location>
    </subcellularLocation>
</comment>
<protein>
    <submittedName>
        <fullName evidence="6">Sugar ABC transporter substrate-binding protein</fullName>
    </submittedName>
</protein>
<dbReference type="PANTHER" id="PTHR46847">
    <property type="entry name" value="D-ALLOSE-BINDING PERIPLASMIC PROTEIN-RELATED"/>
    <property type="match status" value="1"/>
</dbReference>
<dbReference type="Gene3D" id="3.40.50.2300">
    <property type="match status" value="2"/>
</dbReference>
<feature type="domain" description="Periplasmic binding protein" evidence="5">
    <location>
        <begin position="58"/>
        <end position="311"/>
    </location>
</feature>
<dbReference type="EMBL" id="CP165735">
    <property type="protein sequence ID" value="XDV71464.1"/>
    <property type="molecule type" value="Genomic_DNA"/>
</dbReference>
<reference evidence="6" key="1">
    <citation type="submission" date="2024-07" db="EMBL/GenBank/DDBJ databases">
        <authorList>
            <person name="Li J."/>
            <person name="Wei H."/>
            <person name="Ma J."/>
        </authorList>
    </citation>
    <scope>NUCLEOTIDE SEQUENCE</scope>
    <source>
        <strain evidence="6">AMU7</strain>
    </source>
</reference>
<evidence type="ECO:0000256" key="3">
    <source>
        <dbReference type="ARBA" id="ARBA00022729"/>
    </source>
</evidence>
<evidence type="ECO:0000259" key="5">
    <source>
        <dbReference type="Pfam" id="PF13407"/>
    </source>
</evidence>
<feature type="chain" id="PRO_5044325316" evidence="4">
    <location>
        <begin position="25"/>
        <end position="369"/>
    </location>
</feature>
<feature type="signal peptide" evidence="4">
    <location>
        <begin position="1"/>
        <end position="24"/>
    </location>
</feature>
<dbReference type="AlphaFoldDB" id="A0AB39YM39"/>
<evidence type="ECO:0000256" key="1">
    <source>
        <dbReference type="ARBA" id="ARBA00004196"/>
    </source>
</evidence>
<dbReference type="Pfam" id="PF13407">
    <property type="entry name" value="Peripla_BP_4"/>
    <property type="match status" value="1"/>
</dbReference>